<accession>A0A8C8W436</accession>
<name>A0A8C8W436_PERMB</name>
<evidence type="ECO:0000313" key="1">
    <source>
        <dbReference type="Ensembl" id="ENSPEMP00000035409.1"/>
    </source>
</evidence>
<reference evidence="1 2" key="1">
    <citation type="submission" date="2018-10" db="EMBL/GenBank/DDBJ databases">
        <title>Improved assembly of the deer mouse Peromyscus maniculatus genome.</title>
        <authorList>
            <person name="Lassance J.-M."/>
            <person name="Hoekstra H.E."/>
        </authorList>
    </citation>
    <scope>NUCLEOTIDE SEQUENCE [LARGE SCALE GENOMIC DNA]</scope>
</reference>
<reference evidence="1" key="2">
    <citation type="submission" date="2025-08" db="UniProtKB">
        <authorList>
            <consortium name="Ensembl"/>
        </authorList>
    </citation>
    <scope>IDENTIFICATION</scope>
</reference>
<proteinExistence type="predicted"/>
<evidence type="ECO:0000313" key="2">
    <source>
        <dbReference type="Proteomes" id="UP000694547"/>
    </source>
</evidence>
<protein>
    <submittedName>
        <fullName evidence="1">Uncharacterized protein</fullName>
    </submittedName>
</protein>
<dbReference type="Ensembl" id="ENSPEMT00000042318.1">
    <property type="protein sequence ID" value="ENSPEMP00000035409.1"/>
    <property type="gene ID" value="ENSPEMG00000025560.1"/>
</dbReference>
<dbReference type="Proteomes" id="UP000694547">
    <property type="component" value="Chromosome 17"/>
</dbReference>
<sequence length="53" mass="5935">MEISVVNKMSKDGQMRAAINQKLIEPEKESVPHRVPESSVNRVWLEGSVEGTL</sequence>
<keyword evidence="2" id="KW-1185">Reference proteome</keyword>
<dbReference type="AlphaFoldDB" id="A0A8C8W436"/>
<reference evidence="1" key="3">
    <citation type="submission" date="2025-09" db="UniProtKB">
        <authorList>
            <consortium name="Ensembl"/>
        </authorList>
    </citation>
    <scope>IDENTIFICATION</scope>
</reference>
<organism evidence="1 2">
    <name type="scientific">Peromyscus maniculatus bairdii</name>
    <name type="common">Prairie deer mouse</name>
    <dbReference type="NCBI Taxonomy" id="230844"/>
    <lineage>
        <taxon>Eukaryota</taxon>
        <taxon>Metazoa</taxon>
        <taxon>Chordata</taxon>
        <taxon>Craniata</taxon>
        <taxon>Vertebrata</taxon>
        <taxon>Euteleostomi</taxon>
        <taxon>Mammalia</taxon>
        <taxon>Eutheria</taxon>
        <taxon>Euarchontoglires</taxon>
        <taxon>Glires</taxon>
        <taxon>Rodentia</taxon>
        <taxon>Myomorpha</taxon>
        <taxon>Muroidea</taxon>
        <taxon>Cricetidae</taxon>
        <taxon>Neotominae</taxon>
        <taxon>Peromyscus</taxon>
    </lineage>
</organism>